<evidence type="ECO:0000259" key="2">
    <source>
        <dbReference type="Pfam" id="PF02931"/>
    </source>
</evidence>
<protein>
    <recommendedName>
        <fullName evidence="2">Neurotransmitter-gated ion-channel ligand-binding domain-containing protein</fullName>
    </recommendedName>
</protein>
<name>A0A2A2JB71_9BILA</name>
<dbReference type="Pfam" id="PF02931">
    <property type="entry name" value="Neur_chan_LBD"/>
    <property type="match status" value="1"/>
</dbReference>
<dbReference type="InterPro" id="IPR036734">
    <property type="entry name" value="Neur_chan_lig-bd_sf"/>
</dbReference>
<evidence type="ECO:0000256" key="1">
    <source>
        <dbReference type="SAM" id="SignalP"/>
    </source>
</evidence>
<organism evidence="3 4">
    <name type="scientific">Diploscapter pachys</name>
    <dbReference type="NCBI Taxonomy" id="2018661"/>
    <lineage>
        <taxon>Eukaryota</taxon>
        <taxon>Metazoa</taxon>
        <taxon>Ecdysozoa</taxon>
        <taxon>Nematoda</taxon>
        <taxon>Chromadorea</taxon>
        <taxon>Rhabditida</taxon>
        <taxon>Rhabditina</taxon>
        <taxon>Rhabditomorpha</taxon>
        <taxon>Rhabditoidea</taxon>
        <taxon>Rhabditidae</taxon>
        <taxon>Diploscapter</taxon>
    </lineage>
</organism>
<accession>A0A2A2JB71</accession>
<feature type="chain" id="PRO_5012313459" description="Neurotransmitter-gated ion-channel ligand-binding domain-containing protein" evidence="1">
    <location>
        <begin position="20"/>
        <end position="137"/>
    </location>
</feature>
<reference evidence="3 4" key="1">
    <citation type="journal article" date="2017" name="Curr. Biol.">
        <title>Genome architecture and evolution of a unichromosomal asexual nematode.</title>
        <authorList>
            <person name="Fradin H."/>
            <person name="Zegar C."/>
            <person name="Gutwein M."/>
            <person name="Lucas J."/>
            <person name="Kovtun M."/>
            <person name="Corcoran D."/>
            <person name="Baugh L.R."/>
            <person name="Kiontke K."/>
            <person name="Gunsalus K."/>
            <person name="Fitch D.H."/>
            <person name="Piano F."/>
        </authorList>
    </citation>
    <scope>NUCLEOTIDE SEQUENCE [LARGE SCALE GENOMIC DNA]</scope>
    <source>
        <strain evidence="3">PF1309</strain>
    </source>
</reference>
<keyword evidence="1" id="KW-0732">Signal</keyword>
<comment type="caution">
    <text evidence="3">The sequence shown here is derived from an EMBL/GenBank/DDBJ whole genome shotgun (WGS) entry which is preliminary data.</text>
</comment>
<dbReference type="Gene3D" id="2.70.170.10">
    <property type="entry name" value="Neurotransmitter-gated ion-channel ligand-binding domain"/>
    <property type="match status" value="1"/>
</dbReference>
<feature type="signal peptide" evidence="1">
    <location>
        <begin position="1"/>
        <end position="19"/>
    </location>
</feature>
<dbReference type="SUPFAM" id="SSF63712">
    <property type="entry name" value="Nicotinic receptor ligand binding domain-like"/>
    <property type="match status" value="1"/>
</dbReference>
<dbReference type="OrthoDB" id="5865069at2759"/>
<dbReference type="EMBL" id="LIAE01010556">
    <property type="protein sequence ID" value="PAV58874.1"/>
    <property type="molecule type" value="Genomic_DNA"/>
</dbReference>
<dbReference type="AlphaFoldDB" id="A0A2A2JB71"/>
<sequence>MNIFPLIQLLLYCLHRILADNATTSKEDTVARRDEHAESFDDEDSLRVKRAFGKKDYLLPTNFPTLKRSDIPVTYRLHDDLLRYYRKGTRPVTHPKKMVHVTMSVFLYQIIKLDAVKNTISLSGSFELVSGICLFPL</sequence>
<keyword evidence="4" id="KW-1185">Reference proteome</keyword>
<evidence type="ECO:0000313" key="3">
    <source>
        <dbReference type="EMBL" id="PAV58874.1"/>
    </source>
</evidence>
<dbReference type="InterPro" id="IPR006202">
    <property type="entry name" value="Neur_chan_lig-bd"/>
</dbReference>
<evidence type="ECO:0000313" key="4">
    <source>
        <dbReference type="Proteomes" id="UP000218231"/>
    </source>
</evidence>
<feature type="domain" description="Neurotransmitter-gated ion-channel ligand-binding" evidence="2">
    <location>
        <begin position="75"/>
        <end position="123"/>
    </location>
</feature>
<dbReference type="GO" id="GO:0005230">
    <property type="term" value="F:extracellular ligand-gated monoatomic ion channel activity"/>
    <property type="evidence" value="ECO:0007669"/>
    <property type="project" value="InterPro"/>
</dbReference>
<dbReference type="Proteomes" id="UP000218231">
    <property type="component" value="Unassembled WGS sequence"/>
</dbReference>
<gene>
    <name evidence="3" type="ORF">WR25_08872</name>
</gene>
<proteinExistence type="predicted"/>
<dbReference type="GO" id="GO:0016020">
    <property type="term" value="C:membrane"/>
    <property type="evidence" value="ECO:0007669"/>
    <property type="project" value="InterPro"/>
</dbReference>
<dbReference type="STRING" id="2018661.A0A2A2JB71"/>